<evidence type="ECO:0000313" key="4">
    <source>
        <dbReference type="EMBL" id="CAF3545996.1"/>
    </source>
</evidence>
<feature type="compositionally biased region" description="Polar residues" evidence="1">
    <location>
        <begin position="102"/>
        <end position="123"/>
    </location>
</feature>
<feature type="region of interest" description="Disordered" evidence="1">
    <location>
        <begin position="349"/>
        <end position="416"/>
    </location>
</feature>
<feature type="region of interest" description="Disordered" evidence="1">
    <location>
        <begin position="566"/>
        <end position="620"/>
    </location>
</feature>
<evidence type="ECO:0000313" key="3">
    <source>
        <dbReference type="EMBL" id="CAF0858140.1"/>
    </source>
</evidence>
<dbReference type="Proteomes" id="UP000681722">
    <property type="component" value="Unassembled WGS sequence"/>
</dbReference>
<keyword evidence="6" id="KW-1185">Reference proteome</keyword>
<accession>A0A813QBL1</accession>
<feature type="region of interest" description="Disordered" evidence="1">
    <location>
        <begin position="99"/>
        <end position="152"/>
    </location>
</feature>
<evidence type="ECO:0000313" key="6">
    <source>
        <dbReference type="Proteomes" id="UP000663829"/>
    </source>
</evidence>
<feature type="compositionally biased region" description="Polar residues" evidence="1">
    <location>
        <begin position="320"/>
        <end position="329"/>
    </location>
</feature>
<dbReference type="EMBL" id="CAJNOQ010000151">
    <property type="protein sequence ID" value="CAF0764764.1"/>
    <property type="molecule type" value="Genomic_DNA"/>
</dbReference>
<name>A0A813QBL1_9BILA</name>
<organism evidence="2 6">
    <name type="scientific">Didymodactylos carnosus</name>
    <dbReference type="NCBI Taxonomy" id="1234261"/>
    <lineage>
        <taxon>Eukaryota</taxon>
        <taxon>Metazoa</taxon>
        <taxon>Spiralia</taxon>
        <taxon>Gnathifera</taxon>
        <taxon>Rotifera</taxon>
        <taxon>Eurotatoria</taxon>
        <taxon>Bdelloidea</taxon>
        <taxon>Philodinida</taxon>
        <taxon>Philodinidae</taxon>
        <taxon>Didymodactylos</taxon>
    </lineage>
</organism>
<reference evidence="2" key="1">
    <citation type="submission" date="2021-02" db="EMBL/GenBank/DDBJ databases">
        <authorList>
            <person name="Nowell W R."/>
        </authorList>
    </citation>
    <scope>NUCLEOTIDE SEQUENCE</scope>
</reference>
<evidence type="ECO:0000313" key="5">
    <source>
        <dbReference type="EMBL" id="CAF3643116.1"/>
    </source>
</evidence>
<feature type="compositionally biased region" description="Polar residues" evidence="1">
    <location>
        <begin position="251"/>
        <end position="267"/>
    </location>
</feature>
<feature type="compositionally biased region" description="Polar residues" evidence="1">
    <location>
        <begin position="277"/>
        <end position="310"/>
    </location>
</feature>
<dbReference type="EMBL" id="CAJOBA010002395">
    <property type="protein sequence ID" value="CAF3643116.1"/>
    <property type="molecule type" value="Genomic_DNA"/>
</dbReference>
<sequence length="854" mass="98619">MLANIPMHYRFPPLYGSQYHHPDLFLPSTNQLPSLWAAHPARILSSNTAKYPPGYSSLPHIIPFTFPSIPPQQHQRQIPSFGSWSNTRYNHLKESTGHHYRQMTNSSTPSDNRFEFESSNNLHNPKKAKSFSDLRQIDTPSRSRKFHGRPLSHNGVELRKTSASPRRNLLPKAHSWHFTSNSHNQNLSVGYAKHIMDKNLHHAGIRRPFLLRPNRPSIRRKPHKTGLIRISTLDELPIIQTKNNPDDINSKPRSSTQKPHLSRNSLVHPQKCVYNTLRRNSTNNLKRSFRKSNANQQPNRSIAKKSNSTNGKKEKDFDQQSRSTSNESFQDMLRNDPLLVDAMKEYKKLRAHSSRSTSISHVHQTHPKSQESNHHHRKRSLQRDLSVDSLCSSIDTHHRSSSRYNDSQSSFTSVERSEIRRLIKTMKENSRKMPFIGCSTTQHVPAVLPNKEYNQHCLKKSLIANELDKEFSRIRAQQPDQDLIYVPPSMICRRQKPYQSPSQKIKSVNKEIASSPSPPPTFAELLRKVQLKPVDTKKLDENVREINVMHKSDIINNSIIEKSTDVKTQNDLNSVPPEIYENPVDSLTIHGKSSTSDKTDSSHQENDETKSTANSVPKTESIWKTKELGRHQSSIENYEYATPMRKGAMMIKQQTENIPCDVEIPTTSQFQPSLRLKTEQKKLRSFSFCKPIADDVQQQQSLQQQPLQQPLQQQPLQQSLQQQLQQMRKDKIRPVSMFNFLHCGLTNPLPVTFQPNRNQVKDNIYSTEEQIDKCVMIKTDDDNRTINIDSIILQNHLDNNHIMTDYFYSDFDIKPSTSSSLFHDLSKVFHRRKLHSFKGCSEKKQKPKHRCSIM</sequence>
<dbReference type="AlphaFoldDB" id="A0A813QBL1"/>
<comment type="caution">
    <text evidence="2">The sequence shown here is derived from an EMBL/GenBank/DDBJ whole genome shotgun (WGS) entry which is preliminary data.</text>
</comment>
<feature type="region of interest" description="Disordered" evidence="1">
    <location>
        <begin position="239"/>
        <end position="333"/>
    </location>
</feature>
<dbReference type="OrthoDB" id="10041516at2759"/>
<dbReference type="EMBL" id="CAJNOK010002395">
    <property type="protein sequence ID" value="CAF0858140.1"/>
    <property type="molecule type" value="Genomic_DNA"/>
</dbReference>
<dbReference type="Proteomes" id="UP000663829">
    <property type="component" value="Unassembled WGS sequence"/>
</dbReference>
<dbReference type="EMBL" id="CAJOBC010000151">
    <property type="protein sequence ID" value="CAF3545996.1"/>
    <property type="molecule type" value="Genomic_DNA"/>
</dbReference>
<dbReference type="Proteomes" id="UP000682733">
    <property type="component" value="Unassembled WGS sequence"/>
</dbReference>
<dbReference type="Proteomes" id="UP000677228">
    <property type="component" value="Unassembled WGS sequence"/>
</dbReference>
<evidence type="ECO:0000313" key="2">
    <source>
        <dbReference type="EMBL" id="CAF0764764.1"/>
    </source>
</evidence>
<gene>
    <name evidence="2" type="ORF">GPM918_LOCUS1587</name>
    <name evidence="3" type="ORF">OVA965_LOCUS7495</name>
    <name evidence="4" type="ORF">SRO942_LOCUS1587</name>
    <name evidence="5" type="ORF">TMI583_LOCUS7490</name>
</gene>
<evidence type="ECO:0000256" key="1">
    <source>
        <dbReference type="SAM" id="MobiDB-lite"/>
    </source>
</evidence>
<proteinExistence type="predicted"/>
<protein>
    <submittedName>
        <fullName evidence="2">Uncharacterized protein</fullName>
    </submittedName>
</protein>
<feature type="compositionally biased region" description="Basic and acidic residues" evidence="1">
    <location>
        <begin position="595"/>
        <end position="610"/>
    </location>
</feature>